<dbReference type="EMBL" id="JXTC01000028">
    <property type="protein sequence ID" value="PON97905.1"/>
    <property type="molecule type" value="Genomic_DNA"/>
</dbReference>
<comment type="caution">
    <text evidence="2">The sequence shown here is derived from an EMBL/GenBank/DDBJ whole genome shotgun (WGS) entry which is preliminary data.</text>
</comment>
<dbReference type="InParanoid" id="A0A2P5FJD4"/>
<evidence type="ECO:0000313" key="2">
    <source>
        <dbReference type="EMBL" id="PON97905.1"/>
    </source>
</evidence>
<organism evidence="2 3">
    <name type="scientific">Trema orientale</name>
    <name type="common">Charcoal tree</name>
    <name type="synonym">Celtis orientalis</name>
    <dbReference type="NCBI Taxonomy" id="63057"/>
    <lineage>
        <taxon>Eukaryota</taxon>
        <taxon>Viridiplantae</taxon>
        <taxon>Streptophyta</taxon>
        <taxon>Embryophyta</taxon>
        <taxon>Tracheophyta</taxon>
        <taxon>Spermatophyta</taxon>
        <taxon>Magnoliopsida</taxon>
        <taxon>eudicotyledons</taxon>
        <taxon>Gunneridae</taxon>
        <taxon>Pentapetalae</taxon>
        <taxon>rosids</taxon>
        <taxon>fabids</taxon>
        <taxon>Rosales</taxon>
        <taxon>Cannabaceae</taxon>
        <taxon>Trema</taxon>
    </lineage>
</organism>
<accession>A0A2P5FJD4</accession>
<evidence type="ECO:0000256" key="1">
    <source>
        <dbReference type="SAM" id="MobiDB-lite"/>
    </source>
</evidence>
<gene>
    <name evidence="2" type="ORF">TorRG33x02_062200</name>
</gene>
<name>A0A2P5FJD4_TREOI</name>
<feature type="region of interest" description="Disordered" evidence="1">
    <location>
        <begin position="140"/>
        <end position="165"/>
    </location>
</feature>
<evidence type="ECO:0000313" key="3">
    <source>
        <dbReference type="Proteomes" id="UP000237000"/>
    </source>
</evidence>
<reference evidence="3" key="1">
    <citation type="submission" date="2016-06" db="EMBL/GenBank/DDBJ databases">
        <title>Parallel loss of symbiosis genes in relatives of nitrogen-fixing non-legume Parasponia.</title>
        <authorList>
            <person name="Van Velzen R."/>
            <person name="Holmer R."/>
            <person name="Bu F."/>
            <person name="Rutten L."/>
            <person name="Van Zeijl A."/>
            <person name="Liu W."/>
            <person name="Santuari L."/>
            <person name="Cao Q."/>
            <person name="Sharma T."/>
            <person name="Shen D."/>
            <person name="Roswanjaya Y."/>
            <person name="Wardhani T."/>
            <person name="Kalhor M.S."/>
            <person name="Jansen J."/>
            <person name="Van den Hoogen J."/>
            <person name="Gungor B."/>
            <person name="Hartog M."/>
            <person name="Hontelez J."/>
            <person name="Verver J."/>
            <person name="Yang W.-C."/>
            <person name="Schijlen E."/>
            <person name="Repin R."/>
            <person name="Schilthuizen M."/>
            <person name="Schranz E."/>
            <person name="Heidstra R."/>
            <person name="Miyata K."/>
            <person name="Fedorova E."/>
            <person name="Kohlen W."/>
            <person name="Bisseling T."/>
            <person name="Smit S."/>
            <person name="Geurts R."/>
        </authorList>
    </citation>
    <scope>NUCLEOTIDE SEQUENCE [LARGE SCALE GENOMIC DNA]</scope>
    <source>
        <strain evidence="3">cv. RG33-2</strain>
    </source>
</reference>
<sequence>MKEMNVTEIPDCLIQWQWTMHAREKLSKVIDIAPRCNKSCSEESARFGYMNNLGAQMAYYSAKSETLFKMGEEMMLKSIASLKSSWEGVGDKTEGSAKKIPISKQIRNPLYTKTKGTAPKPRTNAPRTRRCSNCNNYGHNKTTCKRKRRNSLDSPRSHTSIAEDVDLADENDTWTSAGGSQSHGIMMSGDMNEITEDSWLRLS</sequence>
<keyword evidence="3" id="KW-1185">Reference proteome</keyword>
<proteinExistence type="predicted"/>
<dbReference type="Proteomes" id="UP000237000">
    <property type="component" value="Unassembled WGS sequence"/>
</dbReference>
<protein>
    <submittedName>
        <fullName evidence="2">Uncharacterized protein</fullName>
    </submittedName>
</protein>
<dbReference type="AlphaFoldDB" id="A0A2P5FJD4"/>